<dbReference type="Proteomes" id="UP000566819">
    <property type="component" value="Unassembled WGS sequence"/>
</dbReference>
<reference evidence="1 2" key="1">
    <citation type="submission" date="2020-03" db="EMBL/GenBank/DDBJ databases">
        <title>Draft Genome Sequence of Cudoniella acicularis.</title>
        <authorList>
            <person name="Buettner E."/>
            <person name="Kellner H."/>
        </authorList>
    </citation>
    <scope>NUCLEOTIDE SEQUENCE [LARGE SCALE GENOMIC DNA]</scope>
    <source>
        <strain evidence="1 2">DSM 108380</strain>
    </source>
</reference>
<evidence type="ECO:0000313" key="2">
    <source>
        <dbReference type="Proteomes" id="UP000566819"/>
    </source>
</evidence>
<dbReference type="AlphaFoldDB" id="A0A8H4RGK1"/>
<accession>A0A8H4RGK1</accession>
<keyword evidence="2" id="KW-1185">Reference proteome</keyword>
<sequence>MFSMLLTHDRQIDIARLKMSGIVNHSNGSCWPIYYLTVKVPELFADAPCHRGRGCVPCLSGAFCKVSSSGADMEGTPSSLRAPSLKVSPTTPLNASVANPANSIGTWQPEHARVMLAKKRQYQLHGKTRHLSSPVIRTLLGLNEQQCKLTAAATGSDELKLKIIKISGDLGT</sequence>
<dbReference type="EMBL" id="JAAMPI010000832">
    <property type="protein sequence ID" value="KAF4628296.1"/>
    <property type="molecule type" value="Genomic_DNA"/>
</dbReference>
<name>A0A8H4RGK1_9HELO</name>
<protein>
    <submittedName>
        <fullName evidence="1">Uncharacterized protein</fullName>
    </submittedName>
</protein>
<comment type="caution">
    <text evidence="1">The sequence shown here is derived from an EMBL/GenBank/DDBJ whole genome shotgun (WGS) entry which is preliminary data.</text>
</comment>
<gene>
    <name evidence="1" type="ORF">G7Y89_g9856</name>
</gene>
<organism evidence="1 2">
    <name type="scientific">Cudoniella acicularis</name>
    <dbReference type="NCBI Taxonomy" id="354080"/>
    <lineage>
        <taxon>Eukaryota</taxon>
        <taxon>Fungi</taxon>
        <taxon>Dikarya</taxon>
        <taxon>Ascomycota</taxon>
        <taxon>Pezizomycotina</taxon>
        <taxon>Leotiomycetes</taxon>
        <taxon>Helotiales</taxon>
        <taxon>Tricladiaceae</taxon>
        <taxon>Cudoniella</taxon>
    </lineage>
</organism>
<proteinExistence type="predicted"/>
<evidence type="ECO:0000313" key="1">
    <source>
        <dbReference type="EMBL" id="KAF4628296.1"/>
    </source>
</evidence>